<evidence type="ECO:0000256" key="3">
    <source>
        <dbReference type="ARBA" id="ARBA00022679"/>
    </source>
</evidence>
<evidence type="ECO:0000256" key="8">
    <source>
        <dbReference type="SAM" id="MobiDB-lite"/>
    </source>
</evidence>
<feature type="compositionally biased region" description="Polar residues" evidence="8">
    <location>
        <begin position="165"/>
        <end position="185"/>
    </location>
</feature>
<dbReference type="SUPFAM" id="SSF56112">
    <property type="entry name" value="Protein kinase-like (PK-like)"/>
    <property type="match status" value="2"/>
</dbReference>
<evidence type="ECO:0000256" key="7">
    <source>
        <dbReference type="PROSITE-ProRule" id="PRU10141"/>
    </source>
</evidence>
<keyword evidence="6 7" id="KW-0067">ATP-binding</keyword>
<dbReference type="Gene3D" id="3.30.200.20">
    <property type="entry name" value="Phosphorylase Kinase, domain 1"/>
    <property type="match status" value="2"/>
</dbReference>
<gene>
    <name evidence="10" type="ORF">NMOB1V02_LOCUS2092</name>
</gene>
<dbReference type="GO" id="GO:0004674">
    <property type="term" value="F:protein serine/threonine kinase activity"/>
    <property type="evidence" value="ECO:0007669"/>
    <property type="project" value="UniProtKB-KW"/>
</dbReference>
<feature type="binding site" evidence="7">
    <location>
        <position position="341"/>
    </location>
    <ligand>
        <name>ATP</name>
        <dbReference type="ChEBI" id="CHEBI:30616"/>
    </ligand>
</feature>
<feature type="domain" description="Protein kinase" evidence="9">
    <location>
        <begin position="216"/>
        <end position="606"/>
    </location>
</feature>
<evidence type="ECO:0000256" key="6">
    <source>
        <dbReference type="ARBA" id="ARBA00022840"/>
    </source>
</evidence>
<feature type="region of interest" description="Disordered" evidence="8">
    <location>
        <begin position="564"/>
        <end position="606"/>
    </location>
</feature>
<dbReference type="InterPro" id="IPR017441">
    <property type="entry name" value="Protein_kinase_ATP_BS"/>
</dbReference>
<keyword evidence="2" id="KW-0723">Serine/threonine-protein kinase</keyword>
<evidence type="ECO:0000256" key="2">
    <source>
        <dbReference type="ARBA" id="ARBA00022527"/>
    </source>
</evidence>
<evidence type="ECO:0000259" key="9">
    <source>
        <dbReference type="PROSITE" id="PS50011"/>
    </source>
</evidence>
<keyword evidence="3" id="KW-0808">Transferase</keyword>
<dbReference type="OrthoDB" id="63267at2759"/>
<evidence type="ECO:0000256" key="4">
    <source>
        <dbReference type="ARBA" id="ARBA00022741"/>
    </source>
</evidence>
<dbReference type="AlphaFoldDB" id="A0A7R9BGV4"/>
<protein>
    <recommendedName>
        <fullName evidence="9">Protein kinase domain-containing protein</fullName>
    </recommendedName>
</protein>
<name>A0A7R9BGV4_9CRUS</name>
<dbReference type="PROSITE" id="PS50011">
    <property type="entry name" value="PROTEIN_KINASE_DOM"/>
    <property type="match status" value="1"/>
</dbReference>
<feature type="compositionally biased region" description="Pro residues" evidence="8">
    <location>
        <begin position="597"/>
        <end position="606"/>
    </location>
</feature>
<dbReference type="Gene3D" id="1.10.510.10">
    <property type="entry name" value="Transferase(Phosphotransferase) domain 1"/>
    <property type="match status" value="2"/>
</dbReference>
<dbReference type="Proteomes" id="UP000678499">
    <property type="component" value="Unassembled WGS sequence"/>
</dbReference>
<keyword evidence="4 7" id="KW-0547">Nucleotide-binding</keyword>
<dbReference type="InterPro" id="IPR000719">
    <property type="entry name" value="Prot_kinase_dom"/>
</dbReference>
<proteinExistence type="inferred from homology"/>
<reference evidence="10" key="1">
    <citation type="submission" date="2020-11" db="EMBL/GenBank/DDBJ databases">
        <authorList>
            <person name="Tran Van P."/>
        </authorList>
    </citation>
    <scope>NUCLEOTIDE SEQUENCE</scope>
</reference>
<feature type="region of interest" description="Disordered" evidence="8">
    <location>
        <begin position="123"/>
        <end position="209"/>
    </location>
</feature>
<evidence type="ECO:0000256" key="5">
    <source>
        <dbReference type="ARBA" id="ARBA00022777"/>
    </source>
</evidence>
<feature type="binding site" evidence="7">
    <location>
        <position position="248"/>
    </location>
    <ligand>
        <name>ATP</name>
        <dbReference type="ChEBI" id="CHEBI:30616"/>
    </ligand>
</feature>
<comment type="similarity">
    <text evidence="1">Belongs to the protein kinase superfamily. CAMK Ser/Thr protein kinase family.</text>
</comment>
<evidence type="ECO:0000313" key="10">
    <source>
        <dbReference type="EMBL" id="CAD7274243.1"/>
    </source>
</evidence>
<dbReference type="GO" id="GO:0005524">
    <property type="term" value="F:ATP binding"/>
    <property type="evidence" value="ECO:0007669"/>
    <property type="project" value="UniProtKB-UniRule"/>
</dbReference>
<feature type="compositionally biased region" description="Polar residues" evidence="8">
    <location>
        <begin position="572"/>
        <end position="583"/>
    </location>
</feature>
<dbReference type="PANTHER" id="PTHR24349">
    <property type="entry name" value="SERINE/THREONINE-PROTEIN KINASE"/>
    <property type="match status" value="1"/>
</dbReference>
<dbReference type="EMBL" id="OA882263">
    <property type="protein sequence ID" value="CAD7274243.1"/>
    <property type="molecule type" value="Genomic_DNA"/>
</dbReference>
<dbReference type="EMBL" id="CAJPEX010000226">
    <property type="protein sequence ID" value="CAG0914395.1"/>
    <property type="molecule type" value="Genomic_DNA"/>
</dbReference>
<keyword evidence="5" id="KW-0418">Kinase</keyword>
<keyword evidence="11" id="KW-1185">Reference proteome</keyword>
<dbReference type="Pfam" id="PF00069">
    <property type="entry name" value="Pkinase"/>
    <property type="match status" value="1"/>
</dbReference>
<accession>A0A7R9BGV4</accession>
<sequence length="606" mass="66497">MGGGIIFRPQLVAAGQLPLLVGLAEVSFRTRTRKCDAASASIHNRSRNGGASENLDSLIDVGYFSSTECKETKMPLAGPVIDPWINIAPKRDLTAPVEVMMVDGSSTEYLKSESDGINNNACSYENTKSDKPANGARTTSGKNCTTTSMVTMDEDSPDHEKASEMNATYVSDSGHSPGGNKQSQPELKKSPDTDTEEIEVNDVTRDGHEKATPEQFELLKVLGQGSFGKVFLVKKIIGKDKDTLYAMKVLKKATLKNSPGIPASANAHDLFRGFSFVAPSILDKDTPCKPAQHLIESKFIQCAKHTNIQDDFEILEKIGQGSYSICKRCVNRQTKVEYAIKIVPKDKRDCREEVDILRRYGTHQNVVTLHSVYEDSTNVYLVLELMKGGELFDKIVKQKFFSEREAASIMQTLASTVAYLHQNGVQRGGVVNVLNDSNVLNIPHSHTPFATGPDDTPNEILKRIGEGNLKLNSGNWASVVLTAFLAVVQQDLVSKMLHIDPAKRPSAAQVVQHSWITNRDSNSSQQLIIRDKKGIKGALNATFRAISQSPKAPNVGPVGASALARRRGMNRPQGSTEPNSWMQCNKRHRSVFKPSVSPLPPRQSKW</sequence>
<organism evidence="10">
    <name type="scientific">Notodromas monacha</name>
    <dbReference type="NCBI Taxonomy" id="399045"/>
    <lineage>
        <taxon>Eukaryota</taxon>
        <taxon>Metazoa</taxon>
        <taxon>Ecdysozoa</taxon>
        <taxon>Arthropoda</taxon>
        <taxon>Crustacea</taxon>
        <taxon>Oligostraca</taxon>
        <taxon>Ostracoda</taxon>
        <taxon>Podocopa</taxon>
        <taxon>Podocopida</taxon>
        <taxon>Cypridocopina</taxon>
        <taxon>Cypridoidea</taxon>
        <taxon>Cyprididae</taxon>
        <taxon>Notodromas</taxon>
    </lineage>
</organism>
<dbReference type="InterPro" id="IPR011009">
    <property type="entry name" value="Kinase-like_dom_sf"/>
</dbReference>
<feature type="compositionally biased region" description="Polar residues" evidence="8">
    <location>
        <begin position="136"/>
        <end position="150"/>
    </location>
</feature>
<evidence type="ECO:0000313" key="11">
    <source>
        <dbReference type="Proteomes" id="UP000678499"/>
    </source>
</evidence>
<dbReference type="InterPro" id="IPR050205">
    <property type="entry name" value="CDPK_Ser/Thr_kinases"/>
</dbReference>
<evidence type="ECO:0000256" key="1">
    <source>
        <dbReference type="ARBA" id="ARBA00006692"/>
    </source>
</evidence>
<dbReference type="PROSITE" id="PS00107">
    <property type="entry name" value="PROTEIN_KINASE_ATP"/>
    <property type="match status" value="2"/>
</dbReference>